<dbReference type="InterPro" id="IPR011989">
    <property type="entry name" value="ARM-like"/>
</dbReference>
<dbReference type="GO" id="GO:0005847">
    <property type="term" value="C:mRNA cleavage and polyadenylation specificity factor complex"/>
    <property type="evidence" value="ECO:0007669"/>
    <property type="project" value="TreeGrafter"/>
</dbReference>
<reference evidence="6" key="1">
    <citation type="journal article" date="2018" name="BMC Genomics">
        <title>Comparative genomics of the wheat fungal pathogen Pyrenophora tritici-repentis reveals chromosomal variations and genome plasticity.</title>
        <authorList>
            <person name="Moolhuijzen P."/>
            <person name="See P.T."/>
            <person name="Hane J.K."/>
            <person name="Shi G."/>
            <person name="Liu Z."/>
            <person name="Oliver R.P."/>
            <person name="Moffat C.S."/>
        </authorList>
    </citation>
    <scope>NUCLEOTIDE SEQUENCE [LARGE SCALE GENOMIC DNA]</scope>
    <source>
        <strain evidence="6">M4</strain>
    </source>
</reference>
<gene>
    <name evidence="7" type="ORF">Ptr86124_005291</name>
    <name evidence="6" type="ORF">PtrM4_140950</name>
</gene>
<dbReference type="Pfam" id="PF11935">
    <property type="entry name" value="SYMPK_PTA1_N"/>
    <property type="match status" value="1"/>
</dbReference>
<feature type="region of interest" description="Disordered" evidence="4">
    <location>
        <begin position="298"/>
        <end position="319"/>
    </location>
</feature>
<evidence type="ECO:0000313" key="7">
    <source>
        <dbReference type="EMBL" id="KAI1515290.1"/>
    </source>
</evidence>
<comment type="caution">
    <text evidence="6">The sequence shown here is derived from an EMBL/GenBank/DDBJ whole genome shotgun (WGS) entry which is preliminary data.</text>
</comment>
<dbReference type="Gene3D" id="1.25.10.10">
    <property type="entry name" value="Leucine-rich Repeat Variant"/>
    <property type="match status" value="1"/>
</dbReference>
<evidence type="ECO:0000313" key="9">
    <source>
        <dbReference type="Proteomes" id="UP000249757"/>
    </source>
</evidence>
<dbReference type="EMBL" id="NQIK02000008">
    <property type="protein sequence ID" value="KAF7567504.1"/>
    <property type="molecule type" value="Genomic_DNA"/>
</dbReference>
<dbReference type="GO" id="GO:0006397">
    <property type="term" value="P:mRNA processing"/>
    <property type="evidence" value="ECO:0007669"/>
    <property type="project" value="UniProtKB-KW"/>
</dbReference>
<feature type="region of interest" description="Disordered" evidence="4">
    <location>
        <begin position="404"/>
        <end position="429"/>
    </location>
</feature>
<feature type="domain" description="Symplekin/Pta1 N-terminal" evidence="5">
    <location>
        <begin position="86"/>
        <end position="305"/>
    </location>
</feature>
<comment type="subcellular location">
    <subcellularLocation>
        <location evidence="1">Nucleus</location>
    </subcellularLocation>
</comment>
<dbReference type="InterPro" id="IPR016024">
    <property type="entry name" value="ARM-type_fold"/>
</dbReference>
<protein>
    <submittedName>
        <fullName evidence="6">DUF3453 domain containing protein</fullName>
    </submittedName>
</protein>
<reference evidence="9" key="4">
    <citation type="journal article" date="2022" name="Microb. Genom.">
        <title>A global pangenome for the wheat fungal pathogen Pyrenophora tritici-repentis and prediction of effector protein structural homology.</title>
        <authorList>
            <person name="Moolhuijzen P.M."/>
            <person name="See P.T."/>
            <person name="Shi G."/>
            <person name="Powell H.R."/>
            <person name="Cockram J."/>
            <person name="Jorgensen L.N."/>
            <person name="Benslimane H."/>
            <person name="Strelkov S.E."/>
            <person name="Turner J."/>
            <person name="Liu Z."/>
            <person name="Moffat C.S."/>
        </authorList>
    </citation>
    <scope>NUCLEOTIDE SEQUENCE [LARGE SCALE GENOMIC DNA]</scope>
</reference>
<reference evidence="7" key="2">
    <citation type="submission" date="2021-05" db="EMBL/GenBank/DDBJ databases">
        <authorList>
            <person name="Moolhuijzen P.M."/>
            <person name="Moffat C.S."/>
        </authorList>
    </citation>
    <scope>NUCLEOTIDE SEQUENCE</scope>
    <source>
        <strain evidence="7">86-124</strain>
    </source>
</reference>
<evidence type="ECO:0000259" key="5">
    <source>
        <dbReference type="Pfam" id="PF11935"/>
    </source>
</evidence>
<evidence type="ECO:0000313" key="8">
    <source>
        <dbReference type="Proteomes" id="UP000245464"/>
    </source>
</evidence>
<dbReference type="PANTHER" id="PTHR15245">
    <property type="entry name" value="SYMPLEKIN-RELATED"/>
    <property type="match status" value="1"/>
</dbReference>
<dbReference type="PANTHER" id="PTHR15245:SF20">
    <property type="entry name" value="SYMPLEKIN"/>
    <property type="match status" value="1"/>
</dbReference>
<keyword evidence="2" id="KW-0507">mRNA processing</keyword>
<dbReference type="AlphaFoldDB" id="A0A2W1ET01"/>
<dbReference type="InterPro" id="IPR021850">
    <property type="entry name" value="Symplekin/Pta1"/>
</dbReference>
<sequence length="754" mass="84210">MSSQTIQQMESARSLALGDGRYYPTIIPGVLPIIGYSEDQSVDIQRWGADFLAEAFASPTWPQEIKQNNAPSVLVTLKAYLDNVDDKSVIKSSIQAAASVYPLVYKHTVSDPSDAQKWQLMAGIKSNILRRMDTAAPGVRICCVKFLQQVVLVQTPGIADPRRADPNDISLSLVPRDHPLIPYASLEAEGHGLLDRLLDIIHGDHSDGLLVTATLNSLGMLIHRRPNAANKIMNSVFNFNPLKLANSPMTPKNKVIMKSIERTTRALLVNIMKRNPENPVNGRIQQFLERMHRTRVEVFDESNRKRPAPSEPTDGLDQAKRQRLIAEPPSRTPSVQPLPPGEVSWRQLYTLNSEGSTANFDVQNFRDPEQLLRIVIPVLQSVNPVKLEQAINAVRARYQILRQTAASQPQRPPTAPAAEDEEEYEPDFEPEDAEQIINKMDGVPSDPFASQSGPTTALAPYKLPEAPPLSEQDVQKYGDMTVQRAFGMLSSVDETQKSRTNKGGFNRLAAIDYTRDAWVTILSRLATRASAGLDDPEEGIKDEYAVKSAKGNTKLSDAVRDGLYQYIMYDWKKRIDVAISWLNEEWYNDMVLSQAAEDSATNGSSNGHTKSKPPKGNYHRCALRLIDGILPYIEHTDKILLRFLSEIPTIDYSILVRLKKMAEDPERIDLACNALHYLYMFRPPVRKIVVDILAEMWVENDRAKPSARKLLIRWRPEVLGEERVATPVVKSEGGGDTQMIKESANGALEVKAAS</sequence>
<evidence type="ECO:0000313" key="6">
    <source>
        <dbReference type="EMBL" id="KAF7567504.1"/>
    </source>
</evidence>
<dbReference type="InterPro" id="IPR032460">
    <property type="entry name" value="Symplekin/Pta1_N"/>
</dbReference>
<proteinExistence type="predicted"/>
<dbReference type="Proteomes" id="UP000245464">
    <property type="component" value="Chromosome 8"/>
</dbReference>
<feature type="compositionally biased region" description="Acidic residues" evidence="4">
    <location>
        <begin position="418"/>
        <end position="429"/>
    </location>
</feature>
<keyword evidence="3" id="KW-0539">Nucleus</keyword>
<reference evidence="7" key="3">
    <citation type="journal article" date="2022" name="bioRxiv">
        <title>A global pangenome for the wheat fungal pathogen Pyrenophora tritici-repentis and prediction of effector protein structural homology.</title>
        <authorList>
            <person name="Moolhuijzen P."/>
            <person name="See P.T."/>
            <person name="Shi G."/>
            <person name="Powell H.R."/>
            <person name="Cockram J."/>
            <person name="Jorgensen L.N."/>
            <person name="Benslimane H."/>
            <person name="Strelkov S.E."/>
            <person name="Turner J."/>
            <person name="Liu Z."/>
            <person name="Moffat C.S."/>
        </authorList>
    </citation>
    <scope>NUCLEOTIDE SEQUENCE</scope>
    <source>
        <strain evidence="7">86-124</strain>
    </source>
</reference>
<dbReference type="SUPFAM" id="SSF48371">
    <property type="entry name" value="ARM repeat"/>
    <property type="match status" value="1"/>
</dbReference>
<organism evidence="6 8">
    <name type="scientific">Pyrenophora tritici-repentis</name>
    <dbReference type="NCBI Taxonomy" id="45151"/>
    <lineage>
        <taxon>Eukaryota</taxon>
        <taxon>Fungi</taxon>
        <taxon>Dikarya</taxon>
        <taxon>Ascomycota</taxon>
        <taxon>Pezizomycotina</taxon>
        <taxon>Dothideomycetes</taxon>
        <taxon>Pleosporomycetidae</taxon>
        <taxon>Pleosporales</taxon>
        <taxon>Pleosporineae</taxon>
        <taxon>Pleosporaceae</taxon>
        <taxon>Pyrenophora</taxon>
    </lineage>
</organism>
<dbReference type="EMBL" id="NRDI02000006">
    <property type="protein sequence ID" value="KAI1515290.1"/>
    <property type="molecule type" value="Genomic_DNA"/>
</dbReference>
<evidence type="ECO:0000256" key="3">
    <source>
        <dbReference type="ARBA" id="ARBA00023242"/>
    </source>
</evidence>
<evidence type="ECO:0000256" key="4">
    <source>
        <dbReference type="SAM" id="MobiDB-lite"/>
    </source>
</evidence>
<dbReference type="OrthoDB" id="331600at2759"/>
<dbReference type="Proteomes" id="UP000249757">
    <property type="component" value="Unassembled WGS sequence"/>
</dbReference>
<keyword evidence="9" id="KW-1185">Reference proteome</keyword>
<name>A0A2W1ET01_9PLEO</name>
<accession>A0A2W1ET01</accession>
<evidence type="ECO:0000256" key="1">
    <source>
        <dbReference type="ARBA" id="ARBA00004123"/>
    </source>
</evidence>
<evidence type="ECO:0000256" key="2">
    <source>
        <dbReference type="ARBA" id="ARBA00022664"/>
    </source>
</evidence>